<dbReference type="InterPro" id="IPR029063">
    <property type="entry name" value="SAM-dependent_MTases_sf"/>
</dbReference>
<proteinExistence type="predicted"/>
<reference evidence="2 3" key="1">
    <citation type="submission" date="2016-10" db="EMBL/GenBank/DDBJ databases">
        <authorList>
            <person name="de Groot N.N."/>
        </authorList>
    </citation>
    <scope>NUCLEOTIDE SEQUENCE [LARGE SCALE GENOMIC DNA]</scope>
    <source>
        <strain evidence="2 3">CGMCC 1.11030</strain>
    </source>
</reference>
<dbReference type="OrthoDB" id="5525831at2"/>
<dbReference type="PANTHER" id="PTHR20974">
    <property type="entry name" value="UPF0585 PROTEIN CG18661"/>
    <property type="match status" value="1"/>
</dbReference>
<dbReference type="AlphaFoldDB" id="A0A1I3LNB4"/>
<dbReference type="RefSeq" id="WP_092863315.1">
    <property type="nucleotide sequence ID" value="NZ_FOQH01000010.1"/>
</dbReference>
<dbReference type="PANTHER" id="PTHR20974:SF0">
    <property type="entry name" value="UPF0585 PROTEIN CG18661"/>
    <property type="match status" value="1"/>
</dbReference>
<dbReference type="Gene3D" id="3.40.50.150">
    <property type="entry name" value="Vaccinia Virus protein VP39"/>
    <property type="match status" value="1"/>
</dbReference>
<evidence type="ECO:0000256" key="1">
    <source>
        <dbReference type="SAM" id="MobiDB-lite"/>
    </source>
</evidence>
<dbReference type="SUPFAM" id="SSF53335">
    <property type="entry name" value="S-adenosyl-L-methionine-dependent methyltransferases"/>
    <property type="match status" value="1"/>
</dbReference>
<evidence type="ECO:0000313" key="2">
    <source>
        <dbReference type="EMBL" id="SFI86254.1"/>
    </source>
</evidence>
<dbReference type="STRING" id="1114924.SAMN05216258_110112"/>
<protein>
    <recommendedName>
        <fullName evidence="4">SAM-dependent methyltransferase</fullName>
    </recommendedName>
</protein>
<accession>A0A1I3LNB4</accession>
<dbReference type="Pfam" id="PF06080">
    <property type="entry name" value="DUF938"/>
    <property type="match status" value="1"/>
</dbReference>
<organism evidence="2 3">
    <name type="scientific">Albimonas pacifica</name>
    <dbReference type="NCBI Taxonomy" id="1114924"/>
    <lineage>
        <taxon>Bacteria</taxon>
        <taxon>Pseudomonadati</taxon>
        <taxon>Pseudomonadota</taxon>
        <taxon>Alphaproteobacteria</taxon>
        <taxon>Rhodobacterales</taxon>
        <taxon>Paracoccaceae</taxon>
        <taxon>Albimonas</taxon>
    </lineage>
</organism>
<sequence length="222" mass="23623">MTEPAPQDPARSRPGYEDETAERLVAPAALRNAGPIAEMLTQVLADEAGPLLEIGAGPGQHAVAGAEALPRITWIPSDPDPLHLKSIRAWRAHAGLANLAEPMRLDATDDWAAATALSHGPLRAVFCANVIHIAPWRVAEGLVAGAARALGGGGRLILYGPFLETEGAAPSNLAFHRSLQERDPEWGVRPLADVVALAALHQLALERRIEMPANNLALVFRR</sequence>
<gene>
    <name evidence="2" type="ORF">SAMN05216258_110112</name>
</gene>
<dbReference type="EMBL" id="FOQH01000010">
    <property type="protein sequence ID" value="SFI86254.1"/>
    <property type="molecule type" value="Genomic_DNA"/>
</dbReference>
<name>A0A1I3LNB4_9RHOB</name>
<dbReference type="Proteomes" id="UP000199377">
    <property type="component" value="Unassembled WGS sequence"/>
</dbReference>
<dbReference type="InterPro" id="IPR010342">
    <property type="entry name" value="DUF938"/>
</dbReference>
<evidence type="ECO:0000313" key="3">
    <source>
        <dbReference type="Proteomes" id="UP000199377"/>
    </source>
</evidence>
<feature type="region of interest" description="Disordered" evidence="1">
    <location>
        <begin position="1"/>
        <end position="21"/>
    </location>
</feature>
<keyword evidence="3" id="KW-1185">Reference proteome</keyword>
<evidence type="ECO:0008006" key="4">
    <source>
        <dbReference type="Google" id="ProtNLM"/>
    </source>
</evidence>